<dbReference type="PANTHER" id="PTHR41259:SF1">
    <property type="entry name" value="DOUBLE-STRAND BREAK REPAIR RAD50 ATPASE, PUTATIVE-RELATED"/>
    <property type="match status" value="1"/>
</dbReference>
<protein>
    <recommendedName>
        <fullName evidence="1">YhaN AAA domain-containing protein</fullName>
    </recommendedName>
</protein>
<evidence type="ECO:0000259" key="1">
    <source>
        <dbReference type="Pfam" id="PF13514"/>
    </source>
</evidence>
<dbReference type="Gene3D" id="3.40.50.300">
    <property type="entry name" value="P-loop containing nucleotide triphosphate hydrolases"/>
    <property type="match status" value="1"/>
</dbReference>
<organism evidence="2 3">
    <name type="scientific">Halochromatium glycolicum</name>
    <dbReference type="NCBI Taxonomy" id="85075"/>
    <lineage>
        <taxon>Bacteria</taxon>
        <taxon>Pseudomonadati</taxon>
        <taxon>Pseudomonadota</taxon>
        <taxon>Gammaproteobacteria</taxon>
        <taxon>Chromatiales</taxon>
        <taxon>Chromatiaceae</taxon>
        <taxon>Halochromatium</taxon>
    </lineage>
</organism>
<reference evidence="2" key="1">
    <citation type="submission" date="2017-08" db="EMBL/GenBank/DDBJ databases">
        <authorList>
            <person name="Imhoff J.F."/>
            <person name="Rahn T."/>
            <person name="Kuenzel S."/>
            <person name="Neulinger S.C."/>
        </authorList>
    </citation>
    <scope>NUCLEOTIDE SEQUENCE</scope>
    <source>
        <strain evidence="2">DSM 11080</strain>
    </source>
</reference>
<evidence type="ECO:0000313" key="2">
    <source>
        <dbReference type="EMBL" id="MBK1705281.1"/>
    </source>
</evidence>
<dbReference type="EMBL" id="NRSJ01000020">
    <property type="protein sequence ID" value="MBK1705281.1"/>
    <property type="molecule type" value="Genomic_DNA"/>
</dbReference>
<dbReference type="PANTHER" id="PTHR41259">
    <property type="entry name" value="DOUBLE-STRAND BREAK REPAIR RAD50 ATPASE, PUTATIVE-RELATED"/>
    <property type="match status" value="1"/>
</dbReference>
<dbReference type="Pfam" id="PF13514">
    <property type="entry name" value="AAA_27"/>
    <property type="match status" value="1"/>
</dbReference>
<feature type="domain" description="YhaN AAA" evidence="1">
    <location>
        <begin position="1"/>
        <end position="207"/>
    </location>
</feature>
<dbReference type="RefSeq" id="WP_200346497.1">
    <property type="nucleotide sequence ID" value="NZ_NRSJ01000020.1"/>
</dbReference>
<keyword evidence="3" id="KW-1185">Reference proteome</keyword>
<dbReference type="SUPFAM" id="SSF52540">
    <property type="entry name" value="P-loop containing nucleoside triphosphate hydrolases"/>
    <property type="match status" value="1"/>
</dbReference>
<evidence type="ECO:0000313" key="3">
    <source>
        <dbReference type="Proteomes" id="UP001296776"/>
    </source>
</evidence>
<dbReference type="InterPro" id="IPR027417">
    <property type="entry name" value="P-loop_NTPase"/>
</dbReference>
<accession>A0AAJ0U4S2</accession>
<gene>
    <name evidence="2" type="ORF">CKO40_12185</name>
</gene>
<dbReference type="AlphaFoldDB" id="A0AAJ0U4S2"/>
<name>A0AAJ0U4S2_9GAMM</name>
<reference evidence="2" key="2">
    <citation type="journal article" date="2020" name="Microorganisms">
        <title>Osmotic Adaptation and Compatible Solute Biosynthesis of Phototrophic Bacteria as Revealed from Genome Analyses.</title>
        <authorList>
            <person name="Imhoff J.F."/>
            <person name="Rahn T."/>
            <person name="Kunzel S."/>
            <person name="Keller A."/>
            <person name="Neulinger S.C."/>
        </authorList>
    </citation>
    <scope>NUCLEOTIDE SEQUENCE</scope>
    <source>
        <strain evidence="2">DSM 11080</strain>
    </source>
</reference>
<feature type="non-terminal residue" evidence="2">
    <location>
        <position position="397"/>
    </location>
</feature>
<comment type="caution">
    <text evidence="2">The sequence shown here is derived from an EMBL/GenBank/DDBJ whole genome shotgun (WGS) entry which is preliminary data.</text>
</comment>
<sequence>MRFARLAAPAFGPFTDFALDLSAGGADLHLIFGPNEAGKSSLLRAIGDLLYGIPGQTPDGFVHGYRELRIAATLEDRDGRRLAIQRRKGNKHTLLDGDGAPLPDDALSGLLGVVDRDFFTTVFALDSDRLREGAASLLHGRGDLGEALFSASLAGTPVHRILKALEDEAKTLFDGRKTKGVSIRPLLAEHKASQDASRAAMVRPDAWEQALAAVAEAQAACTRLGDEVAQRNTRRDWVQRCLDALPVIGALAEQERLRAGLPPLPDLGPGFVEQTEQALGRRDAARVRLTELQRSIDRLAHRVDENQPDQRLLARAGEIEALHEQLAVQREWRNERAALEAERASLAAELGAGMRELEIEGEPAAVERLRAGAEAVLTLREAATALEAAAAAAGEHR</sequence>
<proteinExistence type="predicted"/>
<dbReference type="Proteomes" id="UP001296776">
    <property type="component" value="Unassembled WGS sequence"/>
</dbReference>
<dbReference type="InterPro" id="IPR038734">
    <property type="entry name" value="YhaN_AAA"/>
</dbReference>